<dbReference type="SUPFAM" id="SSF53335">
    <property type="entry name" value="S-adenosyl-L-methionine-dependent methyltransferases"/>
    <property type="match status" value="1"/>
</dbReference>
<dbReference type="Pfam" id="PF05050">
    <property type="entry name" value="Methyltransf_21"/>
    <property type="match status" value="1"/>
</dbReference>
<dbReference type="NCBIfam" id="TIGR01444">
    <property type="entry name" value="fkbM_fam"/>
    <property type="match status" value="1"/>
</dbReference>
<feature type="domain" description="Methyltransferase FkbM" evidence="2">
    <location>
        <begin position="193"/>
        <end position="349"/>
    </location>
</feature>
<dbReference type="InterPro" id="IPR052514">
    <property type="entry name" value="SAM-dependent_MTase"/>
</dbReference>
<dbReference type="STRING" id="1134435.AC731_013155"/>
<evidence type="ECO:0000313" key="4">
    <source>
        <dbReference type="Proteomes" id="UP000036902"/>
    </source>
</evidence>
<name>A0A127K763_9RHOO</name>
<dbReference type="PANTHER" id="PTHR34203">
    <property type="entry name" value="METHYLTRANSFERASE, FKBM FAMILY PROTEIN"/>
    <property type="match status" value="1"/>
</dbReference>
<gene>
    <name evidence="3" type="ORF">AC731_013155</name>
</gene>
<feature type="coiled-coil region" evidence="1">
    <location>
        <begin position="427"/>
        <end position="454"/>
    </location>
</feature>
<keyword evidence="4" id="KW-1185">Reference proteome</keyword>
<proteinExistence type="predicted"/>
<dbReference type="Proteomes" id="UP000036902">
    <property type="component" value="Chromosome"/>
</dbReference>
<protein>
    <recommendedName>
        <fullName evidence="2">Methyltransferase FkbM domain-containing protein</fullName>
    </recommendedName>
</protein>
<evidence type="ECO:0000256" key="1">
    <source>
        <dbReference type="SAM" id="Coils"/>
    </source>
</evidence>
<keyword evidence="1" id="KW-0175">Coiled coil</keyword>
<dbReference type="PANTHER" id="PTHR34203:SF15">
    <property type="entry name" value="SLL1173 PROTEIN"/>
    <property type="match status" value="1"/>
</dbReference>
<dbReference type="InterPro" id="IPR006342">
    <property type="entry name" value="FkbM_mtfrase"/>
</dbReference>
<dbReference type="InterPro" id="IPR029063">
    <property type="entry name" value="SAM-dependent_MTases_sf"/>
</dbReference>
<organism evidence="3 4">
    <name type="scientific">Thauera humireducens</name>
    <dbReference type="NCBI Taxonomy" id="1134435"/>
    <lineage>
        <taxon>Bacteria</taxon>
        <taxon>Pseudomonadati</taxon>
        <taxon>Pseudomonadota</taxon>
        <taxon>Betaproteobacteria</taxon>
        <taxon>Rhodocyclales</taxon>
        <taxon>Zoogloeaceae</taxon>
        <taxon>Thauera</taxon>
    </lineage>
</organism>
<evidence type="ECO:0000259" key="2">
    <source>
        <dbReference type="Pfam" id="PF05050"/>
    </source>
</evidence>
<dbReference type="AlphaFoldDB" id="A0A127K763"/>
<dbReference type="EMBL" id="CP014646">
    <property type="protein sequence ID" value="AMO37800.1"/>
    <property type="molecule type" value="Genomic_DNA"/>
</dbReference>
<reference evidence="4" key="1">
    <citation type="submission" date="2016-03" db="EMBL/GenBank/DDBJ databases">
        <authorList>
            <person name="Ma C."/>
            <person name="Zhou S."/>
            <person name="Yang G."/>
        </authorList>
    </citation>
    <scope>NUCLEOTIDE SEQUENCE [LARGE SCALE GENOMIC DNA]</scope>
    <source>
        <strain evidence="4">SgZ-1</strain>
    </source>
</reference>
<accession>A0A127K763</accession>
<evidence type="ECO:0000313" key="3">
    <source>
        <dbReference type="EMBL" id="AMO37800.1"/>
    </source>
</evidence>
<sequence>MMLDFIEHVPRAELVEILTALRPCMSASAVVVVNTPDFFVDNDVVTEGLNELGRDSSDFVAETQGMHCNRYTLDSLRQFFAGLGYLAVSRGHYFVLATTPQNNWLGELSYRQLWNEARDRGCRLAGAWPRESFEVPYPVAETPELKTFGEGNLSGVSLYVTKSYEEYYRNGNYDDFLSEYLTRFDLSGQTVFDIGAFVGANTLQFSRMVGEGGLVCSFEPNPFNRDRLRLNLSENPHLDERVRVFPFAVSDQEGQINFRLHRNVDAGISSASYIDGAHTTMTDVELSNFGFTDVSVDVCTIDEFVERTAFSPKCIKLDIEGAEHLALFGAAKTLATHRPILLIELHSTFCAATVINTLAKFGYTSEVLFVEPDGRCFIGSNSAAPIDAKPETGVLQLKFDTLRAEMAHIRRKSEADAARLSASTQECSSLKLELAGANDRVRELEVQQLDLQRRFNEQQVILASVQANLLRYQLFPIIRLARKIKRIFSGS</sequence>
<dbReference type="Gene3D" id="3.40.50.150">
    <property type="entry name" value="Vaccinia Virus protein VP39"/>
    <property type="match status" value="1"/>
</dbReference>
<dbReference type="KEGG" id="thu:AC731_013155"/>